<reference evidence="1" key="1">
    <citation type="journal article" date="2014" name="Front. Microbiol.">
        <title>High frequency of phylogenetically diverse reductive dehalogenase-homologous genes in deep subseafloor sedimentary metagenomes.</title>
        <authorList>
            <person name="Kawai M."/>
            <person name="Futagami T."/>
            <person name="Toyoda A."/>
            <person name="Takaki Y."/>
            <person name="Nishi S."/>
            <person name="Hori S."/>
            <person name="Arai W."/>
            <person name="Tsubouchi T."/>
            <person name="Morono Y."/>
            <person name="Uchiyama I."/>
            <person name="Ito T."/>
            <person name="Fujiyama A."/>
            <person name="Inagaki F."/>
            <person name="Takami H."/>
        </authorList>
    </citation>
    <scope>NUCLEOTIDE SEQUENCE</scope>
    <source>
        <strain evidence="1">Expedition CK06-06</strain>
    </source>
</reference>
<dbReference type="InterPro" id="IPR014710">
    <property type="entry name" value="RmlC-like_jellyroll"/>
</dbReference>
<dbReference type="InterPro" id="IPR011051">
    <property type="entry name" value="RmlC_Cupin_sf"/>
</dbReference>
<dbReference type="AlphaFoldDB" id="X1VBC9"/>
<comment type="caution">
    <text evidence="1">The sequence shown here is derived from an EMBL/GenBank/DDBJ whole genome shotgun (WGS) entry which is preliminary data.</text>
</comment>
<sequence>MKEALKEVKKAWGREMWIVNCLEYCGKLLCLDEGAESSIHYHKEKQETFYCLEGQVGLMIEGRNYMLNPFSRPKTVKPGQRHSFTGLSSSVIIEISTHHNNKDVFRLTESKAGERVK</sequence>
<dbReference type="SUPFAM" id="SSF51182">
    <property type="entry name" value="RmlC-like cupins"/>
    <property type="match status" value="1"/>
</dbReference>
<protein>
    <recommendedName>
        <fullName evidence="2">Cupin 2 conserved barrel domain-containing protein</fullName>
    </recommendedName>
</protein>
<dbReference type="EMBL" id="BARW01030104">
    <property type="protein sequence ID" value="GAJ03230.1"/>
    <property type="molecule type" value="Genomic_DNA"/>
</dbReference>
<proteinExistence type="predicted"/>
<dbReference type="Gene3D" id="2.60.120.10">
    <property type="entry name" value="Jelly Rolls"/>
    <property type="match status" value="1"/>
</dbReference>
<gene>
    <name evidence="1" type="ORF">S12H4_48214</name>
</gene>
<evidence type="ECO:0000313" key="1">
    <source>
        <dbReference type="EMBL" id="GAJ03230.1"/>
    </source>
</evidence>
<name>X1VBC9_9ZZZZ</name>
<accession>X1VBC9</accession>
<organism evidence="1">
    <name type="scientific">marine sediment metagenome</name>
    <dbReference type="NCBI Taxonomy" id="412755"/>
    <lineage>
        <taxon>unclassified sequences</taxon>
        <taxon>metagenomes</taxon>
        <taxon>ecological metagenomes</taxon>
    </lineage>
</organism>
<evidence type="ECO:0008006" key="2">
    <source>
        <dbReference type="Google" id="ProtNLM"/>
    </source>
</evidence>